<dbReference type="Pfam" id="PF00069">
    <property type="entry name" value="Pkinase"/>
    <property type="match status" value="1"/>
</dbReference>
<dbReference type="PROSITE" id="PS00108">
    <property type="entry name" value="PROTEIN_KINASE_ST"/>
    <property type="match status" value="1"/>
</dbReference>
<protein>
    <recommendedName>
        <fullName evidence="1">non-specific serine/threonine protein kinase</fullName>
        <ecNumber evidence="1">2.7.11.1</ecNumber>
    </recommendedName>
</protein>
<dbReference type="InterPro" id="IPR008271">
    <property type="entry name" value="Ser/Thr_kinase_AS"/>
</dbReference>
<evidence type="ECO:0000313" key="13">
    <source>
        <dbReference type="EMBL" id="KAL2523623.1"/>
    </source>
</evidence>
<dbReference type="Gene3D" id="1.10.510.10">
    <property type="entry name" value="Transferase(Phosphotransferase) domain 1"/>
    <property type="match status" value="1"/>
</dbReference>
<dbReference type="Proteomes" id="UP001604336">
    <property type="component" value="Unassembled WGS sequence"/>
</dbReference>
<evidence type="ECO:0000256" key="1">
    <source>
        <dbReference type="ARBA" id="ARBA00012513"/>
    </source>
</evidence>
<dbReference type="SMART" id="SM00220">
    <property type="entry name" value="S_TKc"/>
    <property type="match status" value="1"/>
</dbReference>
<evidence type="ECO:0000313" key="14">
    <source>
        <dbReference type="Proteomes" id="UP001604336"/>
    </source>
</evidence>
<proteinExistence type="predicted"/>
<keyword evidence="5" id="KW-0547">Nucleotide-binding</keyword>
<keyword evidence="2" id="KW-0723">Serine/threonine-protein kinase</keyword>
<keyword evidence="14" id="KW-1185">Reference proteome</keyword>
<feature type="domain" description="Protein kinase" evidence="12">
    <location>
        <begin position="1"/>
        <end position="173"/>
    </location>
</feature>
<evidence type="ECO:0000256" key="11">
    <source>
        <dbReference type="ARBA" id="ARBA00048679"/>
    </source>
</evidence>
<dbReference type="PANTHER" id="PTHR27002">
    <property type="entry name" value="RECEPTOR-LIKE SERINE/THREONINE-PROTEIN KINASE SD1-8"/>
    <property type="match status" value="1"/>
</dbReference>
<dbReference type="AlphaFoldDB" id="A0ABD1UGG2"/>
<dbReference type="InterPro" id="IPR021820">
    <property type="entry name" value="S-locus_recpt_kinase_C"/>
</dbReference>
<dbReference type="GO" id="GO:0005524">
    <property type="term" value="F:ATP binding"/>
    <property type="evidence" value="ECO:0007669"/>
    <property type="project" value="UniProtKB-KW"/>
</dbReference>
<evidence type="ECO:0000256" key="4">
    <source>
        <dbReference type="ARBA" id="ARBA00022729"/>
    </source>
</evidence>
<reference evidence="14" key="1">
    <citation type="submission" date="2024-07" db="EMBL/GenBank/DDBJ databases">
        <title>Two chromosome-level genome assemblies of Korean endemic species Abeliophyllum distichum and Forsythia ovata (Oleaceae).</title>
        <authorList>
            <person name="Jang H."/>
        </authorList>
    </citation>
    <scope>NUCLEOTIDE SEQUENCE [LARGE SCALE GENOMIC DNA]</scope>
</reference>
<evidence type="ECO:0000256" key="6">
    <source>
        <dbReference type="ARBA" id="ARBA00022777"/>
    </source>
</evidence>
<keyword evidence="3" id="KW-0808">Transferase</keyword>
<organism evidence="13 14">
    <name type="scientific">Abeliophyllum distichum</name>
    <dbReference type="NCBI Taxonomy" id="126358"/>
    <lineage>
        <taxon>Eukaryota</taxon>
        <taxon>Viridiplantae</taxon>
        <taxon>Streptophyta</taxon>
        <taxon>Embryophyta</taxon>
        <taxon>Tracheophyta</taxon>
        <taxon>Spermatophyta</taxon>
        <taxon>Magnoliopsida</taxon>
        <taxon>eudicotyledons</taxon>
        <taxon>Gunneridae</taxon>
        <taxon>Pentapetalae</taxon>
        <taxon>asterids</taxon>
        <taxon>lamiids</taxon>
        <taxon>Lamiales</taxon>
        <taxon>Oleaceae</taxon>
        <taxon>Forsythieae</taxon>
        <taxon>Abeliophyllum</taxon>
    </lineage>
</organism>
<dbReference type="InterPro" id="IPR011009">
    <property type="entry name" value="Kinase-like_dom_sf"/>
</dbReference>
<evidence type="ECO:0000256" key="7">
    <source>
        <dbReference type="ARBA" id="ARBA00022840"/>
    </source>
</evidence>
<dbReference type="EMBL" id="JBFOLK010000003">
    <property type="protein sequence ID" value="KAL2523623.1"/>
    <property type="molecule type" value="Genomic_DNA"/>
</dbReference>
<comment type="catalytic activity">
    <reaction evidence="10">
        <text>L-threonyl-[protein] + ATP = O-phospho-L-threonyl-[protein] + ADP + H(+)</text>
        <dbReference type="Rhea" id="RHEA:46608"/>
        <dbReference type="Rhea" id="RHEA-COMP:11060"/>
        <dbReference type="Rhea" id="RHEA-COMP:11605"/>
        <dbReference type="ChEBI" id="CHEBI:15378"/>
        <dbReference type="ChEBI" id="CHEBI:30013"/>
        <dbReference type="ChEBI" id="CHEBI:30616"/>
        <dbReference type="ChEBI" id="CHEBI:61977"/>
        <dbReference type="ChEBI" id="CHEBI:456216"/>
        <dbReference type="EC" id="2.7.11.1"/>
    </reaction>
</comment>
<evidence type="ECO:0000256" key="8">
    <source>
        <dbReference type="ARBA" id="ARBA00023157"/>
    </source>
</evidence>
<dbReference type="Pfam" id="PF11883">
    <property type="entry name" value="DUF3403"/>
    <property type="match status" value="1"/>
</dbReference>
<evidence type="ECO:0000256" key="5">
    <source>
        <dbReference type="ARBA" id="ARBA00022741"/>
    </source>
</evidence>
<dbReference type="PROSITE" id="PS50011">
    <property type="entry name" value="PROTEIN_KINASE_DOM"/>
    <property type="match status" value="1"/>
</dbReference>
<dbReference type="PANTHER" id="PTHR27002:SF214">
    <property type="entry name" value="RECEPTOR-LIKE SERINE_THREONINE-PROTEIN KINASE"/>
    <property type="match status" value="1"/>
</dbReference>
<dbReference type="InterPro" id="IPR000719">
    <property type="entry name" value="Prot_kinase_dom"/>
</dbReference>
<sequence>MGISRGLLYLHQDSRFRIIHRDLKMSNILLDSNLKPKISDFGLARSFGGDQTESKTKRVVGTYGYMSPEYVVDGKFSVKYNVFSFGVILLEIVSGKKDWTFQDPHHHHNLLGHAWLLWKEGRALELVDGICELLFIESEVLRCIQVGLLCVQKLSRDRPAMASVVVMLSNEGVALPQPKEPGSFIERSCAETDRSTSEESRLTQSVVTISVLEAR</sequence>
<dbReference type="GO" id="GO:0004674">
    <property type="term" value="F:protein serine/threonine kinase activity"/>
    <property type="evidence" value="ECO:0007669"/>
    <property type="project" value="UniProtKB-KW"/>
</dbReference>
<keyword evidence="8" id="KW-1015">Disulfide bond</keyword>
<name>A0ABD1UGG2_9LAMI</name>
<evidence type="ECO:0000256" key="10">
    <source>
        <dbReference type="ARBA" id="ARBA00047899"/>
    </source>
</evidence>
<gene>
    <name evidence="13" type="ORF">Adt_08677</name>
</gene>
<keyword evidence="9" id="KW-0325">Glycoprotein</keyword>
<dbReference type="EC" id="2.7.11.1" evidence="1"/>
<comment type="catalytic activity">
    <reaction evidence="11">
        <text>L-seryl-[protein] + ATP = O-phospho-L-seryl-[protein] + ADP + H(+)</text>
        <dbReference type="Rhea" id="RHEA:17989"/>
        <dbReference type="Rhea" id="RHEA-COMP:9863"/>
        <dbReference type="Rhea" id="RHEA-COMP:11604"/>
        <dbReference type="ChEBI" id="CHEBI:15378"/>
        <dbReference type="ChEBI" id="CHEBI:29999"/>
        <dbReference type="ChEBI" id="CHEBI:30616"/>
        <dbReference type="ChEBI" id="CHEBI:83421"/>
        <dbReference type="ChEBI" id="CHEBI:456216"/>
        <dbReference type="EC" id="2.7.11.1"/>
    </reaction>
</comment>
<keyword evidence="4" id="KW-0732">Signal</keyword>
<evidence type="ECO:0000256" key="2">
    <source>
        <dbReference type="ARBA" id="ARBA00022527"/>
    </source>
</evidence>
<dbReference type="FunFam" id="1.10.510.10:FF:000060">
    <property type="entry name" value="G-type lectin S-receptor-like serine/threonine-protein kinase"/>
    <property type="match status" value="1"/>
</dbReference>
<accession>A0ABD1UGG2</accession>
<evidence type="ECO:0000256" key="9">
    <source>
        <dbReference type="ARBA" id="ARBA00023180"/>
    </source>
</evidence>
<comment type="caution">
    <text evidence="13">The sequence shown here is derived from an EMBL/GenBank/DDBJ whole genome shotgun (WGS) entry which is preliminary data.</text>
</comment>
<keyword evidence="7" id="KW-0067">ATP-binding</keyword>
<evidence type="ECO:0000259" key="12">
    <source>
        <dbReference type="PROSITE" id="PS50011"/>
    </source>
</evidence>
<dbReference type="SUPFAM" id="SSF56112">
    <property type="entry name" value="Protein kinase-like (PK-like)"/>
    <property type="match status" value="1"/>
</dbReference>
<evidence type="ECO:0000256" key="3">
    <source>
        <dbReference type="ARBA" id="ARBA00022679"/>
    </source>
</evidence>
<keyword evidence="6" id="KW-0418">Kinase</keyword>